<gene>
    <name evidence="8" type="ORF">PACLA_8A004094</name>
</gene>
<dbReference type="PROSITE" id="PS00080">
    <property type="entry name" value="MULTICOPPER_OXIDASE2"/>
    <property type="match status" value="2"/>
</dbReference>
<keyword evidence="2" id="KW-0479">Metal-binding</keyword>
<evidence type="ECO:0000256" key="3">
    <source>
        <dbReference type="ARBA" id="ARBA00023002"/>
    </source>
</evidence>
<comment type="similarity">
    <text evidence="1">Belongs to the multicopper oxidase family.</text>
</comment>
<dbReference type="CDD" id="cd13905">
    <property type="entry name" value="CuRO_3_tcLLC2_insect_like"/>
    <property type="match status" value="2"/>
</dbReference>
<comment type="caution">
    <text evidence="8">The sequence shown here is derived from an EMBL/GenBank/DDBJ whole genome shotgun (WGS) entry which is preliminary data.</text>
</comment>
<dbReference type="GO" id="GO:0006826">
    <property type="term" value="P:iron ion transport"/>
    <property type="evidence" value="ECO:0007669"/>
    <property type="project" value="TreeGrafter"/>
</dbReference>
<evidence type="ECO:0000259" key="5">
    <source>
        <dbReference type="Pfam" id="PF00394"/>
    </source>
</evidence>
<dbReference type="InterPro" id="IPR045087">
    <property type="entry name" value="Cu-oxidase_fam"/>
</dbReference>
<evidence type="ECO:0000256" key="2">
    <source>
        <dbReference type="ARBA" id="ARBA00022723"/>
    </source>
</evidence>
<feature type="non-terminal residue" evidence="8">
    <location>
        <position position="1"/>
    </location>
</feature>
<dbReference type="SUPFAM" id="SSF49503">
    <property type="entry name" value="Cupredoxins"/>
    <property type="match status" value="6"/>
</dbReference>
<feature type="domain" description="Plastocyanin-like" evidence="5">
    <location>
        <begin position="295"/>
        <end position="399"/>
    </location>
</feature>
<evidence type="ECO:0000259" key="6">
    <source>
        <dbReference type="Pfam" id="PF07731"/>
    </source>
</evidence>
<dbReference type="GO" id="GO:0016491">
    <property type="term" value="F:oxidoreductase activity"/>
    <property type="evidence" value="ECO:0007669"/>
    <property type="project" value="UniProtKB-KW"/>
</dbReference>
<dbReference type="PANTHER" id="PTHR11709:SF394">
    <property type="entry name" value="FI03373P-RELATED"/>
    <property type="match status" value="1"/>
</dbReference>
<dbReference type="InterPro" id="IPR033138">
    <property type="entry name" value="Cu_oxidase_CS"/>
</dbReference>
<accession>A0A7D9DN13</accession>
<dbReference type="Gene3D" id="2.60.40.420">
    <property type="entry name" value="Cupredoxins - blue copper proteins"/>
    <property type="match status" value="6"/>
</dbReference>
<evidence type="ECO:0000313" key="8">
    <source>
        <dbReference type="EMBL" id="CAB3989613.1"/>
    </source>
</evidence>
<sequence length="1616" mass="181609">MVLRWFCNMAIILVGLQYSYGQNEPVYICGGVNDTDGRPVCECNTNVCYFKLNIEHYQTFTAYFKDAPIGTRGRVFFINDTGGLEPTLENHQNRPCDNVSTCTQANTVDGKSYRSFISVNKRIPGPTLIVPEGATVVVDVTNYMFTEETSVHWHGMHQRNTPWMDGVGYITQCPIEAGSSFRYIFEATPSGTFWYHSHSGPQRTDGLFGALIVKEKNITDVFPGYGVFEDLPGEHTLSLLDWQRESSLDLFVQIHSSLGYYEDTAVDEVPTRRSTRYKSKCSLDGASVSGIPYWSGLINGLGRHTKVPFNSSRLSAFSVQRGSTYRFRLIGAQADYAYKFYIGGHKLRVIATDGFFIEPIFADFLIVNTGERYDFLLDANQTAGTDFLIRAKTLEVNCSSLKVDEKLERNDAIAALTYGNSVNMSAIEAAYMNGFSKPNCTSQNPCTVVNCPFENWAEPGYQCVNVDQFRLLIPTPEKDVPNFSSEWPAKDATFFFNFGFDSIEVTSTVNGRNFLVPNISLQTEPQDKNELTVCSNVSAMCATDDCQCTQILNLGENFYNKSIRFVFSSLISKGIKVSHPIHFHGHSFHVVKVGYGQYNSQGMVVSASSDLECNTPKCTRAPNWRANTPPAGIQATNRTVRKDTVIVPSGGYVVVEFIADNPGHWFLHCHIEPHQLEGMAAVINEVETRQNPPPSGMTSCRSFTWSVEEFNKKRKGKDESNELVEQISNSFDGNRFSWWTSVYCVTTKKYECIIDHVSQVFVAAEKTCAGARKNMLKHATQLYGIIFSMLLHFSLILQLPKIAKAQEQYHTRCQYELVFSKWPTIEFNYLKIYKERPFGPVIIYGGEWHRREMFFVAKIWPTQPLKSHEFVVTHSKVASCLHILQYLSSSIQNIPTDKSLYILLALPPLTVQLYNQDGSSLVLHHSHHSGIDDTDGRPVCECKTNVCYFKLNIEHFQTFTAYSKDAPIGTRGRVFFINDTGELEPTLENRQNRPCNDVSTCTQANTVDGQSYRSFISVNKRIPGPTLIVPEGATVVVDVTNYMFTEETSVHWHGMHQRNTPWMDGVGYITQCPIQAGSSFRYIFEATPSGTFWYHSHSGPQRTDGLFGALIVKEKNITDVFPEYGVFEDLPGEHTLSLLDWERESSLDLFVQIHSSLGYYEDTAVDEVPKRRNTRYIPTCSLDGAEVGPIPYWSGLINGLGKHDNVAFKNSRLSAFSVQRGSTYRFRLIGAQANYAYKFYIGGHKLRVIATDGFFIEPISADFFIVNTGERYDFLLDANQMAGTDFLIRAETLEVNCSSLKVDGKLERNDAIATLTYGNSVNMSAIEAAYNNGFSKPNCTSQNPCTVVNCPFENWAEPGYKCVNVDQFRLLIPTPENEVPNFSSESPAKDATFFFNFGFDSTEVTSTVNGRNFLVPSISLQTEPEDKDKLTVCSNVSATCMTEDCQCTQILDLGENFYNKTIRFVLSSLSTMSNSRFSHPIHLHGHSFHVVKVGYGQYDSQGRLVSASPDLECNRPKCTRAPNWRANTPPAGIQATNKTVRKDTVIVPSGGYVVVEFIADNPGHWFLHCHIESHQLEGMAAVINEVETRQNPPPSGMTSCRSFTWSVEEFNEKRNW</sequence>
<feature type="domain" description="Plastocyanin-like" evidence="7">
    <location>
        <begin position="107"/>
        <end position="217"/>
    </location>
</feature>
<dbReference type="CDD" id="cd13884">
    <property type="entry name" value="CuRO_2_tcLCC_insect_like"/>
    <property type="match status" value="2"/>
</dbReference>
<dbReference type="GO" id="GO:0005507">
    <property type="term" value="F:copper ion binding"/>
    <property type="evidence" value="ECO:0007669"/>
    <property type="project" value="InterPro"/>
</dbReference>
<protein>
    <submittedName>
        <fullName evidence="8">L-ascorbate oxidase-like</fullName>
    </submittedName>
</protein>
<proteinExistence type="inferred from homology"/>
<keyword evidence="9" id="KW-1185">Reference proteome</keyword>
<dbReference type="InterPro" id="IPR011706">
    <property type="entry name" value="Cu-oxidase_C"/>
</dbReference>
<feature type="domain" description="Plastocyanin-like" evidence="6">
    <location>
        <begin position="1446"/>
        <end position="1586"/>
    </location>
</feature>
<reference evidence="8" key="1">
    <citation type="submission" date="2020-04" db="EMBL/GenBank/DDBJ databases">
        <authorList>
            <person name="Alioto T."/>
            <person name="Alioto T."/>
            <person name="Gomez Garrido J."/>
        </authorList>
    </citation>
    <scope>NUCLEOTIDE SEQUENCE</scope>
    <source>
        <strain evidence="8">A484AB</strain>
    </source>
</reference>
<organism evidence="8 9">
    <name type="scientific">Paramuricea clavata</name>
    <name type="common">Red gorgonian</name>
    <name type="synonym">Violescent sea-whip</name>
    <dbReference type="NCBI Taxonomy" id="317549"/>
    <lineage>
        <taxon>Eukaryota</taxon>
        <taxon>Metazoa</taxon>
        <taxon>Cnidaria</taxon>
        <taxon>Anthozoa</taxon>
        <taxon>Octocorallia</taxon>
        <taxon>Malacalcyonacea</taxon>
        <taxon>Plexauridae</taxon>
        <taxon>Paramuricea</taxon>
    </lineage>
</organism>
<dbReference type="FunFam" id="2.60.40.420:FF:000045">
    <property type="entry name" value="Laccase 2"/>
    <property type="match status" value="2"/>
</dbReference>
<dbReference type="GO" id="GO:0005886">
    <property type="term" value="C:plasma membrane"/>
    <property type="evidence" value="ECO:0007669"/>
    <property type="project" value="TreeGrafter"/>
</dbReference>
<dbReference type="InterPro" id="IPR011707">
    <property type="entry name" value="Cu-oxidase-like_N"/>
</dbReference>
<dbReference type="PROSITE" id="PS00079">
    <property type="entry name" value="MULTICOPPER_OXIDASE1"/>
    <property type="match status" value="4"/>
</dbReference>
<dbReference type="PANTHER" id="PTHR11709">
    <property type="entry name" value="MULTI-COPPER OXIDASE"/>
    <property type="match status" value="1"/>
</dbReference>
<dbReference type="InterPro" id="IPR002355">
    <property type="entry name" value="Cu_oxidase_Cu_BS"/>
</dbReference>
<dbReference type="InterPro" id="IPR001117">
    <property type="entry name" value="Cu-oxidase_2nd"/>
</dbReference>
<dbReference type="Pfam" id="PF00394">
    <property type="entry name" value="Cu-oxidase"/>
    <property type="match status" value="2"/>
</dbReference>
<dbReference type="Pfam" id="PF07732">
    <property type="entry name" value="Cu-oxidase_3"/>
    <property type="match status" value="2"/>
</dbReference>
<dbReference type="InterPro" id="IPR008972">
    <property type="entry name" value="Cupredoxin"/>
</dbReference>
<feature type="domain" description="Plastocyanin-like" evidence="5">
    <location>
        <begin position="1193"/>
        <end position="1298"/>
    </location>
</feature>
<dbReference type="Pfam" id="PF07731">
    <property type="entry name" value="Cu-oxidase_2"/>
    <property type="match status" value="2"/>
</dbReference>
<dbReference type="Proteomes" id="UP001152795">
    <property type="component" value="Unassembled WGS sequence"/>
</dbReference>
<dbReference type="EMBL" id="CACRXK020001519">
    <property type="protein sequence ID" value="CAB3989613.1"/>
    <property type="molecule type" value="Genomic_DNA"/>
</dbReference>
<dbReference type="CDD" id="cd13858">
    <property type="entry name" value="CuRO_1_tcLCC2_insect_like"/>
    <property type="match status" value="2"/>
</dbReference>
<feature type="domain" description="Plastocyanin-like" evidence="7">
    <location>
        <begin position="1006"/>
        <end position="1116"/>
    </location>
</feature>
<name>A0A7D9DN13_PARCT</name>
<keyword evidence="4" id="KW-0186">Copper</keyword>
<evidence type="ECO:0000256" key="4">
    <source>
        <dbReference type="ARBA" id="ARBA00023008"/>
    </source>
</evidence>
<evidence type="ECO:0000256" key="1">
    <source>
        <dbReference type="ARBA" id="ARBA00010609"/>
    </source>
</evidence>
<dbReference type="OrthoDB" id="5985191at2759"/>
<keyword evidence="3" id="KW-0560">Oxidoreductase</keyword>
<feature type="domain" description="Plastocyanin-like" evidence="6">
    <location>
        <begin position="547"/>
        <end position="686"/>
    </location>
</feature>
<evidence type="ECO:0000313" key="9">
    <source>
        <dbReference type="Proteomes" id="UP001152795"/>
    </source>
</evidence>
<evidence type="ECO:0000259" key="7">
    <source>
        <dbReference type="Pfam" id="PF07732"/>
    </source>
</evidence>